<gene>
    <name evidence="1" type="ORF">NSMM_420009</name>
</gene>
<keyword evidence="2" id="KW-1185">Reference proteome</keyword>
<proteinExistence type="predicted"/>
<protein>
    <recommendedName>
        <fullName evidence="3">STAS/SEC14 domain-containing protein</fullName>
    </recommendedName>
</protein>
<sequence length="124" mass="14422">MTIIFKEIEIVEEGKLIHLTIAGKLEKEDYDIFAPKIDQQIKQYGKINLLVELIDFHGWTAGAAWEDTKLGVRHFNDIERLAIVGDKTWEKGMAYFSKAFTLAKVRYFDISERDEAEAWIREAQ</sequence>
<dbReference type="InterPro" id="IPR036513">
    <property type="entry name" value="STAS_dom_sf"/>
</dbReference>
<reference evidence="1 2" key="1">
    <citation type="submission" date="2016-10" db="EMBL/GenBank/DDBJ databases">
        <authorList>
            <person name="de Groot N.N."/>
        </authorList>
    </citation>
    <scope>NUCLEOTIDE SEQUENCE [LARGE SCALE GENOMIC DNA]</scope>
    <source>
        <strain evidence="1">1</strain>
    </source>
</reference>
<dbReference type="EMBL" id="FMWO01000050">
    <property type="protein sequence ID" value="SCZ85881.1"/>
    <property type="molecule type" value="Genomic_DNA"/>
</dbReference>
<dbReference type="SUPFAM" id="SSF52091">
    <property type="entry name" value="SpoIIaa-like"/>
    <property type="match status" value="1"/>
</dbReference>
<name>A0A1G5SH57_9PROT</name>
<evidence type="ECO:0008006" key="3">
    <source>
        <dbReference type="Google" id="ProtNLM"/>
    </source>
</evidence>
<organism evidence="1 2">
    <name type="scientific">Nitrosomonas mobilis</name>
    <dbReference type="NCBI Taxonomy" id="51642"/>
    <lineage>
        <taxon>Bacteria</taxon>
        <taxon>Pseudomonadati</taxon>
        <taxon>Pseudomonadota</taxon>
        <taxon>Betaproteobacteria</taxon>
        <taxon>Nitrosomonadales</taxon>
        <taxon>Nitrosomonadaceae</taxon>
        <taxon>Nitrosomonas</taxon>
    </lineage>
</organism>
<dbReference type="Pfam" id="PF11964">
    <property type="entry name" value="SpoIIAA-like"/>
    <property type="match status" value="1"/>
</dbReference>
<dbReference type="Proteomes" id="UP000198729">
    <property type="component" value="Unassembled WGS sequence"/>
</dbReference>
<evidence type="ECO:0000313" key="2">
    <source>
        <dbReference type="Proteomes" id="UP000198729"/>
    </source>
</evidence>
<accession>A0A1G5SH57</accession>
<dbReference type="Gene3D" id="3.40.50.10600">
    <property type="entry name" value="SpoIIaa-like domains"/>
    <property type="match status" value="1"/>
</dbReference>
<dbReference type="InterPro" id="IPR021866">
    <property type="entry name" value="SpoIIAA-like"/>
</dbReference>
<evidence type="ECO:0000313" key="1">
    <source>
        <dbReference type="EMBL" id="SCZ85881.1"/>
    </source>
</evidence>
<dbReference type="InterPro" id="IPR038396">
    <property type="entry name" value="SpoIIAA-like_sf"/>
</dbReference>
<dbReference type="RefSeq" id="WP_218121052.1">
    <property type="nucleotide sequence ID" value="NZ_FMWO01000050.1"/>
</dbReference>
<dbReference type="AlphaFoldDB" id="A0A1G5SH57"/>